<dbReference type="AlphaFoldDB" id="A0A2V1AWP8"/>
<dbReference type="STRING" id="45357.A0A2V1AWP8"/>
<dbReference type="EMBL" id="PKFO01000008">
    <property type="protein sequence ID" value="PVH22520.1"/>
    <property type="molecule type" value="Genomic_DNA"/>
</dbReference>
<dbReference type="InterPro" id="IPR045142">
    <property type="entry name" value="BCAS3-like"/>
</dbReference>
<dbReference type="GO" id="GO:0006914">
    <property type="term" value="P:autophagy"/>
    <property type="evidence" value="ECO:0007669"/>
    <property type="project" value="InterPro"/>
</dbReference>
<feature type="compositionally biased region" description="Low complexity" evidence="1">
    <location>
        <begin position="40"/>
        <end position="53"/>
    </location>
</feature>
<dbReference type="GO" id="GO:0005737">
    <property type="term" value="C:cytoplasm"/>
    <property type="evidence" value="ECO:0007669"/>
    <property type="project" value="TreeGrafter"/>
</dbReference>
<dbReference type="GO" id="GO:0042594">
    <property type="term" value="P:response to starvation"/>
    <property type="evidence" value="ECO:0007669"/>
    <property type="project" value="TreeGrafter"/>
</dbReference>
<name>A0A2V1AWP8_9ASCO</name>
<feature type="region of interest" description="Disordered" evidence="1">
    <location>
        <begin position="689"/>
        <end position="716"/>
    </location>
</feature>
<proteinExistence type="predicted"/>
<dbReference type="PANTHER" id="PTHR13268:SF0">
    <property type="entry name" value="BCAS3 MICROTUBULE ASSOCIATED CELL MIGRATION FACTOR"/>
    <property type="match status" value="1"/>
</dbReference>
<dbReference type="PANTHER" id="PTHR13268">
    <property type="entry name" value="BREAST CARCINOMA AMPLIFIED SEQUENCE 3"/>
    <property type="match status" value="1"/>
</dbReference>
<sequence>MTSLAKVYVVDLAAPTNPKRGHRLGTFSATWNKIKAATFESSESAENGASADSAKGKTPDQNGSSATNDANGSSEKSETKKPSKIVEFGPRGEMCVYYPDQGLLELWDWVSPEGSTYRGDSLNLVRSLQLDGRKYNALKVGEFFGQSVIVSTCSKYLFLHHQVGKECSRRYIELPACFEGPYSIKLSSKFITVASSKGYVALFKVAPDLKFATFQSHSLHQNITRPIASRDGITIEEEFVVLKTSVCDKTPIYDIQGSWLAYCPTKCEMDHQKHLLHSNSNSTKKKNSHQKCSFTELKLPPSGPLLMRVVSSISGSALDKLYALSESGSKTFREYWSKPKGSKGNFMDKDVSLHSISTNISQALYSTANKIKNSALDSGEHKYIRIINLDSSQIIATFKPPAGVSNLSLSPYDLQLVQASHKGDNFYLWDLYRLPNEASLVGKFSRGNTSATVREIFWFVNTEEQGSANGTNSGFGCISKKKGSLHWYNINYLSCGNDANNYPNKLGGSSGRKGLSNDQFLDSWVLPSIGAVSFVKLPKVSNLPSSSDDTTNDDKKLLKMDQLAFIDKRDHIRLVSPLNGKHTFKYVLPKEGGPPTFSSSSKEGTNYLSYLLPLPRASQVISEDNDSETPLAQTEIETCNQYLSIINDKRFELATYELDEEADVFDYLADFGSDIPTKRVDFRGNVDEQSPLVSGELSPDLDNGLVINPETSAEES</sequence>
<protein>
    <recommendedName>
        <fullName evidence="4">BCAS3 domain-containing protein</fullName>
    </recommendedName>
</protein>
<evidence type="ECO:0000313" key="2">
    <source>
        <dbReference type="EMBL" id="PVH22520.1"/>
    </source>
</evidence>
<evidence type="ECO:0000313" key="3">
    <source>
        <dbReference type="Proteomes" id="UP000244309"/>
    </source>
</evidence>
<dbReference type="Proteomes" id="UP000244309">
    <property type="component" value="Unassembled WGS sequence"/>
</dbReference>
<feature type="region of interest" description="Disordered" evidence="1">
    <location>
        <begin position="39"/>
        <end position="84"/>
    </location>
</feature>
<evidence type="ECO:0008006" key="4">
    <source>
        <dbReference type="Google" id="ProtNLM"/>
    </source>
</evidence>
<evidence type="ECO:0000256" key="1">
    <source>
        <dbReference type="SAM" id="MobiDB-lite"/>
    </source>
</evidence>
<comment type="caution">
    <text evidence="2">The sequence shown here is derived from an EMBL/GenBank/DDBJ whole genome shotgun (WGS) entry which is preliminary data.</text>
</comment>
<feature type="compositionally biased region" description="Polar residues" evidence="1">
    <location>
        <begin position="59"/>
        <end position="72"/>
    </location>
</feature>
<organism evidence="2 3">
    <name type="scientific">Candidozyma haemuli</name>
    <dbReference type="NCBI Taxonomy" id="45357"/>
    <lineage>
        <taxon>Eukaryota</taxon>
        <taxon>Fungi</taxon>
        <taxon>Dikarya</taxon>
        <taxon>Ascomycota</taxon>
        <taxon>Saccharomycotina</taxon>
        <taxon>Pichiomycetes</taxon>
        <taxon>Metschnikowiaceae</taxon>
        <taxon>Candidozyma</taxon>
    </lineage>
</organism>
<dbReference type="InterPro" id="IPR036322">
    <property type="entry name" value="WD40_repeat_dom_sf"/>
</dbReference>
<dbReference type="VEuPathDB" id="FungiDB:CXQ85_005090"/>
<dbReference type="SUPFAM" id="SSF50978">
    <property type="entry name" value="WD40 repeat-like"/>
    <property type="match status" value="1"/>
</dbReference>
<dbReference type="RefSeq" id="XP_025343460.1">
    <property type="nucleotide sequence ID" value="XM_025488693.1"/>
</dbReference>
<gene>
    <name evidence="2" type="ORF">CXQ85_005090</name>
</gene>
<keyword evidence="3" id="KW-1185">Reference proteome</keyword>
<dbReference type="GeneID" id="37010420"/>
<reference evidence="2 3" key="1">
    <citation type="submission" date="2017-12" db="EMBL/GenBank/DDBJ databases">
        <title>Genome Sequence of a Multidrug-Resistant Candida haemulonii Isolate from a Patient with Chronic Leg Ulcers in Israel.</title>
        <authorList>
            <person name="Chow N.A."/>
            <person name="Gade L."/>
            <person name="Batra D."/>
            <person name="Rowe L.A."/>
            <person name="Ben-Ami R."/>
            <person name="Loparev V.N."/>
            <person name="Litvintseva A.P."/>
        </authorList>
    </citation>
    <scope>NUCLEOTIDE SEQUENCE [LARGE SCALE GENOMIC DNA]</scope>
    <source>
        <strain evidence="2 3">B11899</strain>
    </source>
</reference>
<dbReference type="OrthoDB" id="4089169at2759"/>
<accession>A0A2V1AWP8</accession>